<dbReference type="Gene3D" id="3.30.70.330">
    <property type="match status" value="1"/>
</dbReference>
<keyword evidence="2 6" id="KW-0699">rRNA-binding</keyword>
<dbReference type="GO" id="GO:0019843">
    <property type="term" value="F:rRNA binding"/>
    <property type="evidence" value="ECO:0007669"/>
    <property type="project" value="UniProtKB-UniRule"/>
</dbReference>
<sequence>MKDVYSVLKRPLFTEKCDRLKAKYNKYAFEVAINVNKIEIRQAVEQIFGVTVLKVNTMRVHGKVKRRGRSEGRRPDWKKAIVTLKEGDTIPIWS</sequence>
<dbReference type="AlphaFoldDB" id="A0A081C348"/>
<comment type="similarity">
    <text evidence="1 6">Belongs to the universal ribosomal protein uL23 family.</text>
</comment>
<dbReference type="HAMAP" id="MF_01369_B">
    <property type="entry name" value="Ribosomal_uL23_B"/>
    <property type="match status" value="1"/>
</dbReference>
<dbReference type="FunFam" id="3.30.70.330:FF:000001">
    <property type="entry name" value="50S ribosomal protein L23"/>
    <property type="match status" value="1"/>
</dbReference>
<evidence type="ECO:0000313" key="7">
    <source>
        <dbReference type="EMBL" id="GAK59003.1"/>
    </source>
</evidence>
<organism evidence="7">
    <name type="scientific">Vecturithrix granuli</name>
    <dbReference type="NCBI Taxonomy" id="1499967"/>
    <lineage>
        <taxon>Bacteria</taxon>
        <taxon>Candidatus Moduliflexota</taxon>
        <taxon>Candidatus Vecturitrichia</taxon>
        <taxon>Candidatus Vecturitrichales</taxon>
        <taxon>Candidatus Vecturitrichaceae</taxon>
        <taxon>Candidatus Vecturithrix</taxon>
    </lineage>
</organism>
<name>A0A081C348_VECG1</name>
<gene>
    <name evidence="6" type="primary">rplW</name>
    <name evidence="7" type="ORF">U27_05979</name>
</gene>
<keyword evidence="4 6" id="KW-0689">Ribosomal protein</keyword>
<keyword evidence="5 6" id="KW-0687">Ribonucleoprotein</keyword>
<dbReference type="NCBIfam" id="NF004359">
    <property type="entry name" value="PRK05738.1-3"/>
    <property type="match status" value="1"/>
</dbReference>
<keyword evidence="3 6" id="KW-0694">RNA-binding</keyword>
<dbReference type="NCBIfam" id="NF004363">
    <property type="entry name" value="PRK05738.2-4"/>
    <property type="match status" value="1"/>
</dbReference>
<evidence type="ECO:0000256" key="1">
    <source>
        <dbReference type="ARBA" id="ARBA00006700"/>
    </source>
</evidence>
<dbReference type="eggNOG" id="COG0089">
    <property type="taxonomic scope" value="Bacteria"/>
</dbReference>
<evidence type="ECO:0000256" key="5">
    <source>
        <dbReference type="ARBA" id="ARBA00023274"/>
    </source>
</evidence>
<accession>A0A081C348</accession>
<dbReference type="GO" id="GO:1990904">
    <property type="term" value="C:ribonucleoprotein complex"/>
    <property type="evidence" value="ECO:0007669"/>
    <property type="project" value="UniProtKB-KW"/>
</dbReference>
<dbReference type="STRING" id="1499967.U27_05979"/>
<evidence type="ECO:0000313" key="8">
    <source>
        <dbReference type="Proteomes" id="UP000030661"/>
    </source>
</evidence>
<dbReference type="Proteomes" id="UP000030661">
    <property type="component" value="Unassembled WGS sequence"/>
</dbReference>
<keyword evidence="8" id="KW-1185">Reference proteome</keyword>
<protein>
    <recommendedName>
        <fullName evidence="6">Large ribosomal subunit protein uL23</fullName>
    </recommendedName>
</protein>
<evidence type="ECO:0000256" key="4">
    <source>
        <dbReference type="ARBA" id="ARBA00022980"/>
    </source>
</evidence>
<dbReference type="PANTHER" id="PTHR11620">
    <property type="entry name" value="60S RIBOSOMAL PROTEIN L23A"/>
    <property type="match status" value="1"/>
</dbReference>
<dbReference type="InterPro" id="IPR012678">
    <property type="entry name" value="Ribosomal_uL23/eL15/eS24_sf"/>
</dbReference>
<dbReference type="InterPro" id="IPR012677">
    <property type="entry name" value="Nucleotide-bd_a/b_plait_sf"/>
</dbReference>
<dbReference type="GO" id="GO:0003735">
    <property type="term" value="F:structural constituent of ribosome"/>
    <property type="evidence" value="ECO:0007669"/>
    <property type="project" value="InterPro"/>
</dbReference>
<evidence type="ECO:0000256" key="6">
    <source>
        <dbReference type="HAMAP-Rule" id="MF_01369"/>
    </source>
</evidence>
<dbReference type="Pfam" id="PF00276">
    <property type="entry name" value="Ribosomal_L23"/>
    <property type="match status" value="1"/>
</dbReference>
<dbReference type="EMBL" id="DF820469">
    <property type="protein sequence ID" value="GAK59003.1"/>
    <property type="molecule type" value="Genomic_DNA"/>
</dbReference>
<evidence type="ECO:0000256" key="3">
    <source>
        <dbReference type="ARBA" id="ARBA00022884"/>
    </source>
</evidence>
<dbReference type="GO" id="GO:0006412">
    <property type="term" value="P:translation"/>
    <property type="evidence" value="ECO:0007669"/>
    <property type="project" value="UniProtKB-UniRule"/>
</dbReference>
<proteinExistence type="inferred from homology"/>
<dbReference type="HOGENOM" id="CLU_037562_3_1_0"/>
<dbReference type="InterPro" id="IPR013025">
    <property type="entry name" value="Ribosomal_uL23-like"/>
</dbReference>
<dbReference type="SUPFAM" id="SSF54189">
    <property type="entry name" value="Ribosomal proteins S24e, L23 and L15e"/>
    <property type="match status" value="1"/>
</dbReference>
<dbReference type="NCBIfam" id="NF004366">
    <property type="entry name" value="PRK05738.3-2"/>
    <property type="match status" value="1"/>
</dbReference>
<comment type="function">
    <text evidence="6">One of the early assembly proteins it binds 23S rRNA. One of the proteins that surrounds the polypeptide exit tunnel on the outside of the ribosome. Forms the main docking site for trigger factor binding to the ribosome.</text>
</comment>
<evidence type="ECO:0000256" key="2">
    <source>
        <dbReference type="ARBA" id="ARBA00022730"/>
    </source>
</evidence>
<reference evidence="7" key="1">
    <citation type="journal article" date="2015" name="PeerJ">
        <title>First genomic representation of candidate bacterial phylum KSB3 points to enhanced environmental sensing as a trigger of wastewater bulking.</title>
        <authorList>
            <person name="Sekiguchi Y."/>
            <person name="Ohashi A."/>
            <person name="Parks D.H."/>
            <person name="Yamauchi T."/>
            <person name="Tyson G.W."/>
            <person name="Hugenholtz P."/>
        </authorList>
    </citation>
    <scope>NUCLEOTIDE SEQUENCE [LARGE SCALE GENOMIC DNA]</scope>
</reference>
<dbReference type="GO" id="GO:0005840">
    <property type="term" value="C:ribosome"/>
    <property type="evidence" value="ECO:0007669"/>
    <property type="project" value="UniProtKB-KW"/>
</dbReference>
<comment type="subunit">
    <text evidence="6">Part of the 50S ribosomal subunit. Contacts protein L29, and trigger factor when it is bound to the ribosome.</text>
</comment>